<sequence length="34" mass="3949">MTYNDLDQINNGFISSLFLLLITNPEDNKPITFF</sequence>
<accession>A0A382SXY7</accession>
<gene>
    <name evidence="1" type="ORF">METZ01_LOCUS367618</name>
</gene>
<evidence type="ECO:0000313" key="1">
    <source>
        <dbReference type="EMBL" id="SVD14764.1"/>
    </source>
</evidence>
<dbReference type="EMBL" id="UINC01132440">
    <property type="protein sequence ID" value="SVD14764.1"/>
    <property type="molecule type" value="Genomic_DNA"/>
</dbReference>
<dbReference type="AlphaFoldDB" id="A0A382SXY7"/>
<name>A0A382SXY7_9ZZZZ</name>
<protein>
    <submittedName>
        <fullName evidence="1">Uncharacterized protein</fullName>
    </submittedName>
</protein>
<organism evidence="1">
    <name type="scientific">marine metagenome</name>
    <dbReference type="NCBI Taxonomy" id="408172"/>
    <lineage>
        <taxon>unclassified sequences</taxon>
        <taxon>metagenomes</taxon>
        <taxon>ecological metagenomes</taxon>
    </lineage>
</organism>
<reference evidence="1" key="1">
    <citation type="submission" date="2018-05" db="EMBL/GenBank/DDBJ databases">
        <authorList>
            <person name="Lanie J.A."/>
            <person name="Ng W.-L."/>
            <person name="Kazmierczak K.M."/>
            <person name="Andrzejewski T.M."/>
            <person name="Davidsen T.M."/>
            <person name="Wayne K.J."/>
            <person name="Tettelin H."/>
            <person name="Glass J.I."/>
            <person name="Rusch D."/>
            <person name="Podicherti R."/>
            <person name="Tsui H.-C.T."/>
            <person name="Winkler M.E."/>
        </authorList>
    </citation>
    <scope>NUCLEOTIDE SEQUENCE</scope>
</reference>
<proteinExistence type="predicted"/>